<reference evidence="2" key="1">
    <citation type="submission" date="2021-03" db="EMBL/GenBank/DDBJ databases">
        <authorList>
            <person name="Tagirdzhanova G."/>
        </authorList>
    </citation>
    <scope>NUCLEOTIDE SEQUENCE</scope>
</reference>
<evidence type="ECO:0000256" key="1">
    <source>
        <dbReference type="SAM" id="MobiDB-lite"/>
    </source>
</evidence>
<accession>A0A8H3ELU4</accession>
<evidence type="ECO:0000313" key="3">
    <source>
        <dbReference type="Proteomes" id="UP000664203"/>
    </source>
</evidence>
<dbReference type="Proteomes" id="UP000664203">
    <property type="component" value="Unassembled WGS sequence"/>
</dbReference>
<dbReference type="EMBL" id="CAJPDR010000027">
    <property type="protein sequence ID" value="CAF9908262.1"/>
    <property type="molecule type" value="Genomic_DNA"/>
</dbReference>
<name>A0A8H3ELU4_9LECA</name>
<feature type="compositionally biased region" description="Basic residues" evidence="1">
    <location>
        <begin position="589"/>
        <end position="598"/>
    </location>
</feature>
<organism evidence="2 3">
    <name type="scientific">Alectoria fallacina</name>
    <dbReference type="NCBI Taxonomy" id="1903189"/>
    <lineage>
        <taxon>Eukaryota</taxon>
        <taxon>Fungi</taxon>
        <taxon>Dikarya</taxon>
        <taxon>Ascomycota</taxon>
        <taxon>Pezizomycotina</taxon>
        <taxon>Lecanoromycetes</taxon>
        <taxon>OSLEUM clade</taxon>
        <taxon>Lecanoromycetidae</taxon>
        <taxon>Lecanorales</taxon>
        <taxon>Lecanorineae</taxon>
        <taxon>Parmeliaceae</taxon>
        <taxon>Alectoria</taxon>
    </lineage>
</organism>
<comment type="caution">
    <text evidence="2">The sequence shown here is derived from an EMBL/GenBank/DDBJ whole genome shotgun (WGS) entry which is preliminary data.</text>
</comment>
<evidence type="ECO:0000313" key="2">
    <source>
        <dbReference type="EMBL" id="CAF9908262.1"/>
    </source>
</evidence>
<proteinExistence type="predicted"/>
<gene>
    <name evidence="2" type="ORF">ALECFALPRED_004364</name>
</gene>
<dbReference type="OrthoDB" id="3856898at2759"/>
<sequence length="662" mass="74303">MDACVELSVSKNNRLPSSLQKDISKPILKVFADDDYPYKSSEADENLIGGLLLKHITAEAAERARDRIPLKLYHDLRSSYQYLVTKLNEQAGLSNCGAIASVEERGVSNIREQSPELETMREIRNSVSRQSEAEQPVALGNRASVTDDGGGVLEIIDNEPRVEEVDVHEGCIYSGVELDDHADLIEMFKATEAQREWILVQMQDYESGQLENSTMWDVADELMEDEDMVEKYDVGEEDADVELVEGSTLVNDPSHLAQQPDNGADKQTRWYSNEQFQQDVVGPDASSLIPFNVERQESVNCLDDMGSDGILQRLSSSLETMRSLGHDAPDSIQLTNAMLLDNGDVEVHAHAEAKEDMERLSRIQGWDLVFEKSISVPAKSYAVETPRISVDDLNMQTRKSKATAIRELLDENLRFVFSLRSVDDIRNIRWCSGHKKKSGLIIEFPTAQQADEVLNSGVYIRGKHYKCQYYVGGTECDRTGLEPQRRRAALSLPSPDSMPASPHDEAGIKTGENKAIQNIGRERDHQGCVAALRDTSTLAHPQHEPYVKAEGSDKILGIDLPKVQPPNLTLIERRLEDVEKAVEQLSRPQHLHSNKRKRSANETLRGGGQSSYAKRQSKRARQSRNDYPMRNRSHIPTEWDISPYAGVLPGQRSPRQCFLRSL</sequence>
<feature type="region of interest" description="Disordered" evidence="1">
    <location>
        <begin position="584"/>
        <end position="634"/>
    </location>
</feature>
<keyword evidence="3" id="KW-1185">Reference proteome</keyword>
<dbReference type="AlphaFoldDB" id="A0A8H3ELU4"/>
<protein>
    <submittedName>
        <fullName evidence="2">Uncharacterized protein</fullName>
    </submittedName>
</protein>